<gene>
    <name evidence="4" type="ORF">AMOR_18870</name>
</gene>
<dbReference type="PANTHER" id="PTHR43818:SF11">
    <property type="entry name" value="BCDNA.GH03377"/>
    <property type="match status" value="1"/>
</dbReference>
<feature type="domain" description="GFO/IDH/MocA-like oxidoreductase" evidence="3">
    <location>
        <begin position="135"/>
        <end position="282"/>
    </location>
</feature>
<dbReference type="Pfam" id="PF22725">
    <property type="entry name" value="GFO_IDH_MocA_C3"/>
    <property type="match status" value="1"/>
</dbReference>
<sequence length="385" mass="41293">MRPGASPTACIVGAGFVGPAHVEALRRNGVEVRALVGADEERAQRSAAELGIPRAYGSLGAALDASGADVYHLAVPNALHAPFAREVMAAGRHVVCEKPLALTSSESAELVELEKKAGVVAAVAYNLRFYPLVCEARERIRAGALGKVHAVHGSYLQDWLLHDTDWNWRLDPAQGGALRVVADIGTHWLDLVSWTTGSKVSRVLADFSTVHPTRRRPRGEVLTFSGGAAPVERENVAVSTEDQAAILLRLENGALGSVVVSQVSAGRKNALSFQVDGGTGSLAWSSEEPNHLWLGHRERPNEILEKDPSLLSAAARARTAYPGGHQEGYPDTFRQLFSSVYAYVAGGDFAAPRDFPTFADGHREMLLCNALLESSRTGRWVELPG</sequence>
<dbReference type="EMBL" id="AP025591">
    <property type="protein sequence ID" value="BDG02891.1"/>
    <property type="molecule type" value="Genomic_DNA"/>
</dbReference>
<evidence type="ECO:0000313" key="5">
    <source>
        <dbReference type="Proteomes" id="UP001162891"/>
    </source>
</evidence>
<dbReference type="PANTHER" id="PTHR43818">
    <property type="entry name" value="BCDNA.GH03377"/>
    <property type="match status" value="1"/>
</dbReference>
<dbReference type="Gene3D" id="3.40.50.720">
    <property type="entry name" value="NAD(P)-binding Rossmann-like Domain"/>
    <property type="match status" value="1"/>
</dbReference>
<protein>
    <submittedName>
        <fullName evidence="4">Dehydrogenase</fullName>
    </submittedName>
</protein>
<proteinExistence type="predicted"/>
<evidence type="ECO:0000313" key="4">
    <source>
        <dbReference type="EMBL" id="BDG02891.1"/>
    </source>
</evidence>
<dbReference type="InterPro" id="IPR050463">
    <property type="entry name" value="Gfo/Idh/MocA_oxidrdct_glycsds"/>
</dbReference>
<name>A0ABN6MPF8_9BACT</name>
<accession>A0ABN6MPF8</accession>
<reference evidence="5" key="1">
    <citation type="journal article" date="2022" name="Int. J. Syst. Evol. Microbiol.">
        <title>Anaeromyxobacter oryzae sp. nov., Anaeromyxobacter diazotrophicus sp. nov. and Anaeromyxobacter paludicola sp. nov., isolated from paddy soils.</title>
        <authorList>
            <person name="Itoh H."/>
            <person name="Xu Z."/>
            <person name="Mise K."/>
            <person name="Masuda Y."/>
            <person name="Ushijima N."/>
            <person name="Hayakawa C."/>
            <person name="Shiratori Y."/>
            <person name="Senoo K."/>
        </authorList>
    </citation>
    <scope>NUCLEOTIDE SEQUENCE [LARGE SCALE GENOMIC DNA]</scope>
    <source>
        <strain evidence="5">Red232</strain>
    </source>
</reference>
<evidence type="ECO:0000259" key="2">
    <source>
        <dbReference type="Pfam" id="PF01408"/>
    </source>
</evidence>
<dbReference type="InterPro" id="IPR036291">
    <property type="entry name" value="NAD(P)-bd_dom_sf"/>
</dbReference>
<dbReference type="Pfam" id="PF01408">
    <property type="entry name" value="GFO_IDH_MocA"/>
    <property type="match status" value="1"/>
</dbReference>
<dbReference type="RefSeq" id="WP_248360572.1">
    <property type="nucleotide sequence ID" value="NZ_AP025591.1"/>
</dbReference>
<organism evidence="4 5">
    <name type="scientific">Anaeromyxobacter oryzae</name>
    <dbReference type="NCBI Taxonomy" id="2918170"/>
    <lineage>
        <taxon>Bacteria</taxon>
        <taxon>Pseudomonadati</taxon>
        <taxon>Myxococcota</taxon>
        <taxon>Myxococcia</taxon>
        <taxon>Myxococcales</taxon>
        <taxon>Cystobacterineae</taxon>
        <taxon>Anaeromyxobacteraceae</taxon>
        <taxon>Anaeromyxobacter</taxon>
    </lineage>
</organism>
<evidence type="ECO:0000256" key="1">
    <source>
        <dbReference type="ARBA" id="ARBA00023002"/>
    </source>
</evidence>
<feature type="domain" description="Gfo/Idh/MocA-like oxidoreductase N-terminal" evidence="2">
    <location>
        <begin position="10"/>
        <end position="125"/>
    </location>
</feature>
<dbReference type="Proteomes" id="UP001162891">
    <property type="component" value="Chromosome"/>
</dbReference>
<dbReference type="InterPro" id="IPR055170">
    <property type="entry name" value="GFO_IDH_MocA-like_dom"/>
</dbReference>
<keyword evidence="5" id="KW-1185">Reference proteome</keyword>
<dbReference type="Gene3D" id="3.30.360.10">
    <property type="entry name" value="Dihydrodipicolinate Reductase, domain 2"/>
    <property type="match status" value="1"/>
</dbReference>
<evidence type="ECO:0000259" key="3">
    <source>
        <dbReference type="Pfam" id="PF22725"/>
    </source>
</evidence>
<dbReference type="SUPFAM" id="SSF51735">
    <property type="entry name" value="NAD(P)-binding Rossmann-fold domains"/>
    <property type="match status" value="1"/>
</dbReference>
<dbReference type="InterPro" id="IPR000683">
    <property type="entry name" value="Gfo/Idh/MocA-like_OxRdtase_N"/>
</dbReference>
<dbReference type="SUPFAM" id="SSF55347">
    <property type="entry name" value="Glyceraldehyde-3-phosphate dehydrogenase-like, C-terminal domain"/>
    <property type="match status" value="1"/>
</dbReference>
<keyword evidence="1" id="KW-0560">Oxidoreductase</keyword>